<feature type="transmembrane region" description="Helical" evidence="2">
    <location>
        <begin position="87"/>
        <end position="108"/>
    </location>
</feature>
<feature type="region of interest" description="Disordered" evidence="1">
    <location>
        <begin position="1"/>
        <end position="53"/>
    </location>
</feature>
<feature type="transmembrane region" description="Helical" evidence="2">
    <location>
        <begin position="144"/>
        <end position="167"/>
    </location>
</feature>
<feature type="compositionally biased region" description="Basic and acidic residues" evidence="1">
    <location>
        <begin position="24"/>
        <end position="33"/>
    </location>
</feature>
<dbReference type="Proteomes" id="UP000655208">
    <property type="component" value="Unassembled WGS sequence"/>
</dbReference>
<proteinExistence type="predicted"/>
<feature type="transmembrane region" description="Helical" evidence="2">
    <location>
        <begin position="120"/>
        <end position="138"/>
    </location>
</feature>
<accession>A0A917SLM4</accession>
<evidence type="ECO:0000313" key="5">
    <source>
        <dbReference type="Proteomes" id="UP000655208"/>
    </source>
</evidence>
<keyword evidence="5" id="KW-1185">Reference proteome</keyword>
<name>A0A917SLM4_9ACTN</name>
<evidence type="ECO:0000256" key="2">
    <source>
        <dbReference type="SAM" id="Phobius"/>
    </source>
</evidence>
<protein>
    <recommendedName>
        <fullName evidence="3">DUF6542 domain-containing protein</fullName>
    </recommendedName>
</protein>
<reference evidence="4" key="1">
    <citation type="journal article" date="2014" name="Int. J. Syst. Evol. Microbiol.">
        <title>Complete genome sequence of Corynebacterium casei LMG S-19264T (=DSM 44701T), isolated from a smear-ripened cheese.</title>
        <authorList>
            <consortium name="US DOE Joint Genome Institute (JGI-PGF)"/>
            <person name="Walter F."/>
            <person name="Albersmeier A."/>
            <person name="Kalinowski J."/>
            <person name="Ruckert C."/>
        </authorList>
    </citation>
    <scope>NUCLEOTIDE SEQUENCE</scope>
    <source>
        <strain evidence="4">CGMCC 4.7308</strain>
    </source>
</reference>
<sequence>MGSARVPAEPPTLTHRPRLTGSARPDRYRDRVRSARPGPPSPSADRRPDPADASVLPSVRGIPSWAAVLVAVAATVVGAVIDQAVSGRLGAGMLVGLVVGIAAAALAVRRGSIFTAMVQAPLVLLVVDLVVSLLTISGRLTLTLIAVVQAFPTMAIGTAVGLVLGLIRILAQALRRPADRTAAGRRAHA</sequence>
<feature type="transmembrane region" description="Helical" evidence="2">
    <location>
        <begin position="62"/>
        <end position="81"/>
    </location>
</feature>
<keyword evidence="2" id="KW-0472">Membrane</keyword>
<comment type="caution">
    <text evidence="4">The sequence shown here is derived from an EMBL/GenBank/DDBJ whole genome shotgun (WGS) entry which is preliminary data.</text>
</comment>
<evidence type="ECO:0000256" key="1">
    <source>
        <dbReference type="SAM" id="MobiDB-lite"/>
    </source>
</evidence>
<keyword evidence="2" id="KW-1133">Transmembrane helix</keyword>
<reference evidence="4" key="2">
    <citation type="submission" date="2020-09" db="EMBL/GenBank/DDBJ databases">
        <authorList>
            <person name="Sun Q."/>
            <person name="Zhou Y."/>
        </authorList>
    </citation>
    <scope>NUCLEOTIDE SEQUENCE</scope>
    <source>
        <strain evidence="4">CGMCC 4.7308</strain>
    </source>
</reference>
<evidence type="ECO:0000259" key="3">
    <source>
        <dbReference type="Pfam" id="PF20177"/>
    </source>
</evidence>
<gene>
    <name evidence="4" type="ORF">GCM10011594_03110</name>
</gene>
<evidence type="ECO:0000313" key="4">
    <source>
        <dbReference type="EMBL" id="GGL86891.1"/>
    </source>
</evidence>
<keyword evidence="2" id="KW-0812">Transmembrane</keyword>
<dbReference type="AlphaFoldDB" id="A0A917SLM4"/>
<dbReference type="Pfam" id="PF20177">
    <property type="entry name" value="DUF6542"/>
    <property type="match status" value="1"/>
</dbReference>
<feature type="domain" description="DUF6542" evidence="3">
    <location>
        <begin position="61"/>
        <end position="173"/>
    </location>
</feature>
<dbReference type="InterPro" id="IPR046672">
    <property type="entry name" value="DUF6542"/>
</dbReference>
<organism evidence="4 5">
    <name type="scientific">Nakamurella endophytica</name>
    <dbReference type="NCBI Taxonomy" id="1748367"/>
    <lineage>
        <taxon>Bacteria</taxon>
        <taxon>Bacillati</taxon>
        <taxon>Actinomycetota</taxon>
        <taxon>Actinomycetes</taxon>
        <taxon>Nakamurellales</taxon>
        <taxon>Nakamurellaceae</taxon>
        <taxon>Nakamurella</taxon>
    </lineage>
</organism>
<dbReference type="EMBL" id="BMNA01000001">
    <property type="protein sequence ID" value="GGL86891.1"/>
    <property type="molecule type" value="Genomic_DNA"/>
</dbReference>